<name>A0ABP0U4Z4_9BRYO</name>
<reference evidence="1" key="1">
    <citation type="submission" date="2024-02" db="EMBL/GenBank/DDBJ databases">
        <authorList>
            <consortium name="ELIXIR-Norway"/>
            <consortium name="Elixir Norway"/>
        </authorList>
    </citation>
    <scope>NUCLEOTIDE SEQUENCE</scope>
</reference>
<sequence>MLRKKILRSLMMMVKRLFSLCLPRDSLTTKLLVLSHSSRFPSSTVAGDGYQQHPVVIRSSIESLEGIDRV</sequence>
<organism evidence="1 2">
    <name type="scientific">Sphagnum troendelagicum</name>
    <dbReference type="NCBI Taxonomy" id="128251"/>
    <lineage>
        <taxon>Eukaryota</taxon>
        <taxon>Viridiplantae</taxon>
        <taxon>Streptophyta</taxon>
        <taxon>Embryophyta</taxon>
        <taxon>Bryophyta</taxon>
        <taxon>Sphagnophytina</taxon>
        <taxon>Sphagnopsida</taxon>
        <taxon>Sphagnales</taxon>
        <taxon>Sphagnaceae</taxon>
        <taxon>Sphagnum</taxon>
    </lineage>
</organism>
<evidence type="ECO:0000313" key="1">
    <source>
        <dbReference type="EMBL" id="CAK9210522.1"/>
    </source>
</evidence>
<proteinExistence type="predicted"/>
<gene>
    <name evidence="1" type="ORF">CSSPTR1EN2_LOCUS10202</name>
</gene>
<evidence type="ECO:0000313" key="2">
    <source>
        <dbReference type="Proteomes" id="UP001497512"/>
    </source>
</evidence>
<accession>A0ABP0U4Z4</accession>
<protein>
    <submittedName>
        <fullName evidence="1">Uncharacterized protein</fullName>
    </submittedName>
</protein>
<dbReference type="Proteomes" id="UP001497512">
    <property type="component" value="Chromosome 18"/>
</dbReference>
<keyword evidence="2" id="KW-1185">Reference proteome</keyword>
<dbReference type="EMBL" id="OZ019910">
    <property type="protein sequence ID" value="CAK9210522.1"/>
    <property type="molecule type" value="Genomic_DNA"/>
</dbReference>